<dbReference type="Pfam" id="PF05345">
    <property type="entry name" value="He_PIG"/>
    <property type="match status" value="2"/>
</dbReference>
<dbReference type="SUPFAM" id="SSF49313">
    <property type="entry name" value="Cadherin-like"/>
    <property type="match status" value="1"/>
</dbReference>
<dbReference type="EMBL" id="CAHJWF010000211">
    <property type="protein sequence ID" value="CAB5501657.1"/>
    <property type="molecule type" value="Genomic_DNA"/>
</dbReference>
<dbReference type="Gene3D" id="2.60.40.10">
    <property type="entry name" value="Immunoglobulins"/>
    <property type="match status" value="2"/>
</dbReference>
<evidence type="ECO:0000313" key="3">
    <source>
        <dbReference type="EMBL" id="CAB5501657.1"/>
    </source>
</evidence>
<dbReference type="RefSeq" id="WP_202784278.1">
    <property type="nucleotide sequence ID" value="NZ_CAHJWF010000211.1"/>
</dbReference>
<feature type="region of interest" description="Disordered" evidence="1">
    <location>
        <begin position="1"/>
        <end position="48"/>
    </location>
</feature>
<proteinExistence type="predicted"/>
<feature type="compositionally biased region" description="Polar residues" evidence="1">
    <location>
        <begin position="1052"/>
        <end position="1067"/>
    </location>
</feature>
<evidence type="ECO:0000313" key="4">
    <source>
        <dbReference type="Proteomes" id="UP000626656"/>
    </source>
</evidence>
<dbReference type="Pfam" id="PF09603">
    <property type="entry name" value="Fib_succ_major"/>
    <property type="match status" value="1"/>
</dbReference>
<feature type="region of interest" description="Disordered" evidence="1">
    <location>
        <begin position="1048"/>
        <end position="1067"/>
    </location>
</feature>
<reference evidence="3 4" key="1">
    <citation type="submission" date="2020-05" db="EMBL/GenBank/DDBJ databases">
        <authorList>
            <person name="Petersen J."/>
            <person name="Sayavedra L."/>
        </authorList>
    </citation>
    <scope>NUCLEOTIDE SEQUENCE [LARGE SCALE GENOMIC DNA]</scope>
    <source>
        <strain evidence="3">B azoricus SOX ET2 1586I</strain>
    </source>
</reference>
<dbReference type="Pfam" id="PF02368">
    <property type="entry name" value="Big_2"/>
    <property type="match status" value="1"/>
</dbReference>
<dbReference type="InterPro" id="IPR003343">
    <property type="entry name" value="Big_2"/>
</dbReference>
<dbReference type="SUPFAM" id="SSF49373">
    <property type="entry name" value="Invasin/intimin cell-adhesion fragments"/>
    <property type="match status" value="1"/>
</dbReference>
<sequence length="1250" mass="136445">GSNKDKDGSGKNKDGSNKDKDGSGKNKDGSNKDKDGSGKNKDTVNPHNYHKEMSVGFAKYKTKMFGDQLWTVENMLHYPSVAHIKNVHAENEDLKFYNWKGAMNAESKSGAQGICASGWHIPSDADWKKLEGHLGMSQALQNKDNAYRGRKQAEILHESDFNAKLLGFYQDDKMKKVGEDAYFVSSSSSSSTKNDKHFIARKIAPVPIDAMRFVLIKQSLPGALSIGEVEVISDGVNVALHKTVKSFTNTWSDSEKNPVDIVNGTKFDFSTDPSVLLIDKVGVINNGVDVASYKTLKSSTGTTLTDSENDPADIVDGTDLGFSAESPSGNGWVLIDLGSEYIIDSIKIQDLTTGKLVKPAIGLVVFLSKKSMNTSQTLQQLRDNADINIVGITAIQFSNEKEHEFLLSRTELDLWRGDMLKTIDVSVRCLQDDTAPEIAPSTVENNIIVGRPMKPIEFINYASGGVDQWSILPSFPLPKGLVFDNQKGIISGTPTKVQSRNIYMVSASNSQGSTNVAVYITVLPVLVDSIKISGAKSVLAIGESMQLHVAISPNDATDKTLSWEVDDKLSVDQATGKITAIKDGVSTVRAIALNGTAVDEFEILVVSTIVFDNKSYKEILSKKTGRSWLDRNLGASEACKTRTDSNCYGDFYQWGRGRDGHQIAGSKTSSKLASSITPNNAKFITNMPAVVTDWTTALVDHQGDNRKVAWIDKGVNDICPKGYSVPTSKELSNEGGGSTSVFNGMLPLSGYRDVDGILEEANKKGSYWTRSIDSKNYRSTALVFGADGAQYFLNEGRARGYQVRCIKDTVGPPIIKSNIDVLSATFGEEITPITFVNFGAHVTRWSVDGLPVGLKMNYTTGVISGVPTKVQPKALYTVTASNDFGTSSAVISISVKSVAVPITSIQINHDIQRLGDTNVLEVGKVAQVSAALTPNNATIQKVSWSLNSKNATIHISKEGVTTLKGVSEGTVVLSATSLDGNNVVASLTIQVVAKVFNGKIYNTVTSPTTKRVWLDRNLDADMVCENATDSSCLGGLYQFGRFTDGHQKRSNHNIGKSPSKSITPSNNTLYGKTSSRAELFYDWTSADTYGFKRTDRYYGGVCPAGFSVPSKQEFIDEKIGLKTTTFDNFLKLPLTGMRKRVINIDKNIYVVESNSGRYWTRSRIASPRPEYKTVITHPWYYGWIFSKSTRVHVEIRLRANSLVFNSAAGSVSFKDDLPNLGLALRCIKSEPLPPIPDWLQDLFNWFGIKA</sequence>
<keyword evidence="4" id="KW-1185">Reference proteome</keyword>
<protein>
    <recommendedName>
        <fullName evidence="2">BIG2 domain-containing protein</fullName>
    </recommendedName>
</protein>
<dbReference type="InterPro" id="IPR011871">
    <property type="entry name" value="Fib_succ_major"/>
</dbReference>
<dbReference type="Gene3D" id="2.60.40.1080">
    <property type="match status" value="2"/>
</dbReference>
<feature type="domain" description="BIG2" evidence="2">
    <location>
        <begin position="907"/>
        <end position="987"/>
    </location>
</feature>
<name>A0ABN7G9S4_9GAMM</name>
<evidence type="ECO:0000256" key="1">
    <source>
        <dbReference type="SAM" id="MobiDB-lite"/>
    </source>
</evidence>
<comment type="caution">
    <text evidence="3">The sequence shown here is derived from an EMBL/GenBank/DDBJ whole genome shotgun (WGS) entry which is preliminary data.</text>
</comment>
<feature type="domain" description="BIG2" evidence="2">
    <location>
        <begin position="526"/>
        <end position="602"/>
    </location>
</feature>
<gene>
    <name evidence="3" type="ORF">AZO1586I_841</name>
</gene>
<dbReference type="SMART" id="SM00635">
    <property type="entry name" value="BID_2"/>
    <property type="match status" value="2"/>
</dbReference>
<accession>A0ABN7G9S4</accession>
<dbReference type="NCBIfam" id="TIGR02145">
    <property type="entry name" value="Fib_succ_major"/>
    <property type="match status" value="1"/>
</dbReference>
<organism evidence="3 4">
    <name type="scientific">Bathymodiolus thermophilus thioautotrophic gill symbiont</name>
    <dbReference type="NCBI Taxonomy" id="2360"/>
    <lineage>
        <taxon>Bacteria</taxon>
        <taxon>Pseudomonadati</taxon>
        <taxon>Pseudomonadota</taxon>
        <taxon>Gammaproteobacteria</taxon>
        <taxon>sulfur-oxidizing symbionts</taxon>
    </lineage>
</organism>
<evidence type="ECO:0000259" key="2">
    <source>
        <dbReference type="SMART" id="SM00635"/>
    </source>
</evidence>
<dbReference type="InterPro" id="IPR013783">
    <property type="entry name" value="Ig-like_fold"/>
</dbReference>
<dbReference type="InterPro" id="IPR008964">
    <property type="entry name" value="Invasin/intimin_cell_adhesion"/>
</dbReference>
<dbReference type="Proteomes" id="UP000626656">
    <property type="component" value="Unassembled WGS sequence"/>
</dbReference>
<feature type="non-terminal residue" evidence="3">
    <location>
        <position position="1"/>
    </location>
</feature>
<dbReference type="InterPro" id="IPR015919">
    <property type="entry name" value="Cadherin-like_sf"/>
</dbReference>